<reference evidence="2" key="2">
    <citation type="submission" date="2021-02" db="EMBL/GenBank/DDBJ databases">
        <title>Aspergillus chevalieri M1 genome sequence.</title>
        <authorList>
            <person name="Kadooka C."/>
            <person name="Mori K."/>
            <person name="Futagami T."/>
        </authorList>
    </citation>
    <scope>NUCLEOTIDE SEQUENCE</scope>
    <source>
        <strain evidence="2">M1</strain>
    </source>
</reference>
<dbReference type="RefSeq" id="XP_043137768.1">
    <property type="nucleotide sequence ID" value="XM_043280161.1"/>
</dbReference>
<dbReference type="GeneID" id="66983604"/>
<dbReference type="Proteomes" id="UP000637239">
    <property type="component" value="Chromosome 5"/>
</dbReference>
<evidence type="ECO:0000313" key="3">
    <source>
        <dbReference type="Proteomes" id="UP000637239"/>
    </source>
</evidence>
<name>A0A7R7VR32_ASPCH</name>
<feature type="domain" description="Peptidase S33 tripeptidyl aminopeptidase-like C-terminal" evidence="1">
    <location>
        <begin position="65"/>
        <end position="136"/>
    </location>
</feature>
<evidence type="ECO:0000259" key="1">
    <source>
        <dbReference type="Pfam" id="PF08386"/>
    </source>
</evidence>
<gene>
    <name evidence="2" type="ORF">ACHE_50444A</name>
</gene>
<organism evidence="2 3">
    <name type="scientific">Aspergillus chevalieri</name>
    <name type="common">Eurotium chevalieri</name>
    <dbReference type="NCBI Taxonomy" id="182096"/>
    <lineage>
        <taxon>Eukaryota</taxon>
        <taxon>Fungi</taxon>
        <taxon>Dikarya</taxon>
        <taxon>Ascomycota</taxon>
        <taxon>Pezizomycotina</taxon>
        <taxon>Eurotiomycetes</taxon>
        <taxon>Eurotiomycetidae</taxon>
        <taxon>Eurotiales</taxon>
        <taxon>Aspergillaceae</taxon>
        <taxon>Aspergillus</taxon>
        <taxon>Aspergillus subgen. Aspergillus</taxon>
    </lineage>
</organism>
<reference evidence="2" key="1">
    <citation type="submission" date="2021-01" db="EMBL/GenBank/DDBJ databases">
        <authorList>
            <consortium name="Aspergillus chevalieri M1 genome sequencing consortium"/>
            <person name="Kazuki M."/>
            <person name="Futagami T."/>
        </authorList>
    </citation>
    <scope>NUCLEOTIDE SEQUENCE</scope>
    <source>
        <strain evidence="2">M1</strain>
    </source>
</reference>
<proteinExistence type="predicted"/>
<dbReference type="InterPro" id="IPR013595">
    <property type="entry name" value="Pept_S33_TAP-like_C"/>
</dbReference>
<keyword evidence="3" id="KW-1185">Reference proteome</keyword>
<protein>
    <recommendedName>
        <fullName evidence="1">Peptidase S33 tripeptidyl aminopeptidase-like C-terminal domain-containing protein</fullName>
    </recommendedName>
</protein>
<dbReference type="KEGG" id="ache:ACHE_50444A"/>
<evidence type="ECO:0000313" key="2">
    <source>
        <dbReference type="EMBL" id="BCR89246.1"/>
    </source>
</evidence>
<accession>A0A7R7VR32</accession>
<dbReference type="Pfam" id="PF08386">
    <property type="entry name" value="Abhydrolase_4"/>
    <property type="match status" value="1"/>
</dbReference>
<dbReference type="AlphaFoldDB" id="A0A7R7VR32"/>
<dbReference type="EMBL" id="AP024420">
    <property type="protein sequence ID" value="BCR89246.1"/>
    <property type="molecule type" value="Genomic_DNA"/>
</dbReference>
<sequence length="138" mass="15728">MVQIYLAFLREWIIYMNPTTQTDPRSWNIQKHAFHGIGCSDSTFRANPPQEMYNLIQSQSQQGTFADAFVPQVWVCAQWKMNPAERYEGSWRNISTSFPILSANSPYDPITPLSSAYELPAGFKNSRVVVHEGYGVGF</sequence>